<name>R7YQA0_CONA1</name>
<evidence type="ECO:0000256" key="1">
    <source>
        <dbReference type="SAM" id="MobiDB-lite"/>
    </source>
</evidence>
<dbReference type="OMA" id="EQKYPEC"/>
<feature type="compositionally biased region" description="Polar residues" evidence="1">
    <location>
        <begin position="173"/>
        <end position="182"/>
    </location>
</feature>
<dbReference type="OrthoDB" id="5383057at2759"/>
<organism evidence="2 3">
    <name type="scientific">Coniosporium apollinis (strain CBS 100218)</name>
    <name type="common">Rock-inhabiting black yeast</name>
    <dbReference type="NCBI Taxonomy" id="1168221"/>
    <lineage>
        <taxon>Eukaryota</taxon>
        <taxon>Fungi</taxon>
        <taxon>Dikarya</taxon>
        <taxon>Ascomycota</taxon>
        <taxon>Pezizomycotina</taxon>
        <taxon>Dothideomycetes</taxon>
        <taxon>Dothideomycetes incertae sedis</taxon>
        <taxon>Coniosporium</taxon>
    </lineage>
</organism>
<feature type="compositionally biased region" description="Polar residues" evidence="1">
    <location>
        <begin position="50"/>
        <end position="68"/>
    </location>
</feature>
<reference evidence="3" key="1">
    <citation type="submission" date="2012-06" db="EMBL/GenBank/DDBJ databases">
        <title>The genome sequence of Coniosporium apollinis CBS 100218.</title>
        <authorList>
            <consortium name="The Broad Institute Genome Sequencing Platform"/>
            <person name="Cuomo C."/>
            <person name="Gorbushina A."/>
            <person name="Noack S."/>
            <person name="Walker B."/>
            <person name="Young S.K."/>
            <person name="Zeng Q."/>
            <person name="Gargeya S."/>
            <person name="Fitzgerald M."/>
            <person name="Haas B."/>
            <person name="Abouelleil A."/>
            <person name="Alvarado L."/>
            <person name="Arachchi H.M."/>
            <person name="Berlin A.M."/>
            <person name="Chapman S.B."/>
            <person name="Goldberg J."/>
            <person name="Griggs A."/>
            <person name="Gujja S."/>
            <person name="Hansen M."/>
            <person name="Howarth C."/>
            <person name="Imamovic A."/>
            <person name="Larimer J."/>
            <person name="McCowan C."/>
            <person name="Montmayeur A."/>
            <person name="Murphy C."/>
            <person name="Neiman D."/>
            <person name="Pearson M."/>
            <person name="Priest M."/>
            <person name="Roberts A."/>
            <person name="Saif S."/>
            <person name="Shea T."/>
            <person name="Sisk P."/>
            <person name="Sykes S."/>
            <person name="Wortman J."/>
            <person name="Nusbaum C."/>
            <person name="Birren B."/>
        </authorList>
    </citation>
    <scope>NUCLEOTIDE SEQUENCE [LARGE SCALE GENOMIC DNA]</scope>
    <source>
        <strain evidence="3">CBS 100218</strain>
    </source>
</reference>
<evidence type="ECO:0000313" key="2">
    <source>
        <dbReference type="EMBL" id="EON64072.1"/>
    </source>
</evidence>
<keyword evidence="3" id="KW-1185">Reference proteome</keyword>
<feature type="region of interest" description="Disordered" evidence="1">
    <location>
        <begin position="198"/>
        <end position="229"/>
    </location>
</feature>
<accession>R7YQA0</accession>
<feature type="compositionally biased region" description="Low complexity" evidence="1">
    <location>
        <begin position="131"/>
        <end position="145"/>
    </location>
</feature>
<dbReference type="eggNOG" id="ENOG502SRFI">
    <property type="taxonomic scope" value="Eukaryota"/>
</dbReference>
<feature type="compositionally biased region" description="Polar residues" evidence="1">
    <location>
        <begin position="1"/>
        <end position="17"/>
    </location>
</feature>
<dbReference type="RefSeq" id="XP_007779389.1">
    <property type="nucleotide sequence ID" value="XM_007781199.1"/>
</dbReference>
<protein>
    <submittedName>
        <fullName evidence="2">Uncharacterized protein</fullName>
    </submittedName>
</protein>
<feature type="region of interest" description="Disordered" evidence="1">
    <location>
        <begin position="30"/>
        <end position="186"/>
    </location>
</feature>
<dbReference type="EMBL" id="JH767566">
    <property type="protein sequence ID" value="EON64072.1"/>
    <property type="molecule type" value="Genomic_DNA"/>
</dbReference>
<dbReference type="GeneID" id="19900613"/>
<dbReference type="AlphaFoldDB" id="R7YQA0"/>
<dbReference type="HOGENOM" id="CLU_082502_1_0_1"/>
<gene>
    <name evidence="2" type="ORF">W97_03302</name>
</gene>
<feature type="region of interest" description="Disordered" evidence="1">
    <location>
        <begin position="1"/>
        <end position="20"/>
    </location>
</feature>
<dbReference type="Proteomes" id="UP000016924">
    <property type="component" value="Unassembled WGS sequence"/>
</dbReference>
<sequence>MSSAGTKVTTDPASKNAINEAVGTVASDSLAAESAKSGGSFGEGNPKAGVSSQPGSNSTLANTDTSGARTIPPAPNAGAREAQEGGDATDLLDTGRGQGKAAGKGPTYNTPADEAAAAKRSGETGGKPYNTTTGSGANAGTAPTAISVDQSVKDKSGPHGKNITEGGFDPNLPNASFNNEIGTENDPGRLAEVKLAQQAAQAGGDAGGGPRQTKISNDGQYDVLEETSA</sequence>
<proteinExistence type="predicted"/>
<evidence type="ECO:0000313" key="3">
    <source>
        <dbReference type="Proteomes" id="UP000016924"/>
    </source>
</evidence>